<dbReference type="RefSeq" id="WP_271204019.1">
    <property type="nucleotide sequence ID" value="NZ_BSFK01000005.1"/>
</dbReference>
<evidence type="ECO:0000313" key="5">
    <source>
        <dbReference type="Proteomes" id="UP001143364"/>
    </source>
</evidence>
<evidence type="ECO:0000256" key="1">
    <source>
        <dbReference type="PROSITE-ProRule" id="PRU00703"/>
    </source>
</evidence>
<proteinExistence type="predicted"/>
<gene>
    <name evidence="4" type="ORF">GCM10008171_13520</name>
</gene>
<dbReference type="Proteomes" id="UP001143364">
    <property type="component" value="Unassembled WGS sequence"/>
</dbReference>
<sequence length="387" mass="39900">MSVLRRLIPDLPRYSRKEHAASAVGAFVGILATGVISHMAVGAGGWSLPALIAPMGASSVLLFAVPASPLAQPWSIMGGNVVSALIGVAAAQLIPSPFLAAAVAAGLAIAAMIALRCLHPPSGAVALTAVLGGAPVHDLGFGFALWPVAGNSALLLASALAFNALAGRTYPHRPAKPATSRPGAAPSARVGVTDEDLDAALAETGQVLDVGRRDLAELMRRAQLHALGRRAPAASCGDVMSRDVIAVAPGDSLRATAELMRERRLKALPVTDESARVVGIVTQSDMLEKAVWDARGPRLGFGRRMEITAKRLKAPSSRVEDIMTSPVRTLRPESPLSDAAPLLTDDGLHHLPVVDGDGRLAGILAQTDLILALLAARSGPAPRPLEA</sequence>
<dbReference type="InterPro" id="IPR007065">
    <property type="entry name" value="HPP"/>
</dbReference>
<evidence type="ECO:0000259" key="3">
    <source>
        <dbReference type="PROSITE" id="PS51371"/>
    </source>
</evidence>
<comment type="caution">
    <text evidence="4">The sequence shown here is derived from an EMBL/GenBank/DDBJ whole genome shotgun (WGS) entry which is preliminary data.</text>
</comment>
<dbReference type="SUPFAM" id="SSF54631">
    <property type="entry name" value="CBS-domain pair"/>
    <property type="match status" value="1"/>
</dbReference>
<keyword evidence="1" id="KW-0129">CBS domain</keyword>
<dbReference type="InterPro" id="IPR058581">
    <property type="entry name" value="TM_HPP"/>
</dbReference>
<dbReference type="Gene3D" id="3.10.580.10">
    <property type="entry name" value="CBS-domain"/>
    <property type="match status" value="1"/>
</dbReference>
<feature type="transmembrane region" description="Helical" evidence="2">
    <location>
        <begin position="46"/>
        <end position="67"/>
    </location>
</feature>
<dbReference type="SMART" id="SM00116">
    <property type="entry name" value="CBS"/>
    <property type="match status" value="2"/>
</dbReference>
<dbReference type="EMBL" id="BSFK01000005">
    <property type="protein sequence ID" value="GLK76098.1"/>
    <property type="molecule type" value="Genomic_DNA"/>
</dbReference>
<dbReference type="PANTHER" id="PTHR33741">
    <property type="entry name" value="TRANSMEMBRANE PROTEIN DDB_G0269096-RELATED"/>
    <property type="match status" value="1"/>
</dbReference>
<reference evidence="4" key="1">
    <citation type="journal article" date="2014" name="Int. J. Syst. Evol. Microbiol.">
        <title>Complete genome sequence of Corynebacterium casei LMG S-19264T (=DSM 44701T), isolated from a smear-ripened cheese.</title>
        <authorList>
            <consortium name="US DOE Joint Genome Institute (JGI-PGF)"/>
            <person name="Walter F."/>
            <person name="Albersmeier A."/>
            <person name="Kalinowski J."/>
            <person name="Ruckert C."/>
        </authorList>
    </citation>
    <scope>NUCLEOTIDE SEQUENCE</scope>
    <source>
        <strain evidence="4">VKM B-2555</strain>
    </source>
</reference>
<feature type="transmembrane region" description="Helical" evidence="2">
    <location>
        <begin position="20"/>
        <end position="40"/>
    </location>
</feature>
<organism evidence="4 5">
    <name type="scientific">Methylopila jiangsuensis</name>
    <dbReference type="NCBI Taxonomy" id="586230"/>
    <lineage>
        <taxon>Bacteria</taxon>
        <taxon>Pseudomonadati</taxon>
        <taxon>Pseudomonadota</taxon>
        <taxon>Alphaproteobacteria</taxon>
        <taxon>Hyphomicrobiales</taxon>
        <taxon>Methylopilaceae</taxon>
        <taxon>Methylopila</taxon>
    </lineage>
</organism>
<dbReference type="AlphaFoldDB" id="A0A9W6JH21"/>
<feature type="domain" description="CBS" evidence="3">
    <location>
        <begin position="240"/>
        <end position="298"/>
    </location>
</feature>
<keyword evidence="2" id="KW-1133">Transmembrane helix</keyword>
<dbReference type="Pfam" id="PF04982">
    <property type="entry name" value="TM_HPP"/>
    <property type="match status" value="1"/>
</dbReference>
<feature type="domain" description="CBS" evidence="3">
    <location>
        <begin position="323"/>
        <end position="381"/>
    </location>
</feature>
<feature type="transmembrane region" description="Helical" evidence="2">
    <location>
        <begin position="100"/>
        <end position="118"/>
    </location>
</feature>
<accession>A0A9W6JH21</accession>
<dbReference type="InterPro" id="IPR000644">
    <property type="entry name" value="CBS_dom"/>
</dbReference>
<evidence type="ECO:0000256" key="2">
    <source>
        <dbReference type="SAM" id="Phobius"/>
    </source>
</evidence>
<reference evidence="4" key="2">
    <citation type="submission" date="2023-01" db="EMBL/GenBank/DDBJ databases">
        <authorList>
            <person name="Sun Q."/>
            <person name="Evtushenko L."/>
        </authorList>
    </citation>
    <scope>NUCLEOTIDE SEQUENCE</scope>
    <source>
        <strain evidence="4">VKM B-2555</strain>
    </source>
</reference>
<evidence type="ECO:0000313" key="4">
    <source>
        <dbReference type="EMBL" id="GLK76098.1"/>
    </source>
</evidence>
<dbReference type="PROSITE" id="PS51371">
    <property type="entry name" value="CBS"/>
    <property type="match status" value="2"/>
</dbReference>
<feature type="transmembrane region" description="Helical" evidence="2">
    <location>
        <begin position="152"/>
        <end position="171"/>
    </location>
</feature>
<keyword evidence="2" id="KW-0812">Transmembrane</keyword>
<protein>
    <submittedName>
        <fullName evidence="4">Membrane protein</fullName>
    </submittedName>
</protein>
<dbReference type="PANTHER" id="PTHR33741:SF5">
    <property type="entry name" value="TRANSMEMBRANE PROTEIN DDB_G0269096-RELATED"/>
    <property type="match status" value="1"/>
</dbReference>
<dbReference type="Pfam" id="PF00571">
    <property type="entry name" value="CBS"/>
    <property type="match status" value="2"/>
</dbReference>
<dbReference type="CDD" id="cd04600">
    <property type="entry name" value="CBS_pair_HPP_assoc"/>
    <property type="match status" value="1"/>
</dbReference>
<keyword evidence="2" id="KW-0472">Membrane</keyword>
<keyword evidence="5" id="KW-1185">Reference proteome</keyword>
<name>A0A9W6JH21_9HYPH</name>
<dbReference type="InterPro" id="IPR046342">
    <property type="entry name" value="CBS_dom_sf"/>
</dbReference>